<dbReference type="OMA" id="SHFNDYW"/>
<dbReference type="KEGG" id="tbl:TBLA_0A03870"/>
<feature type="domain" description="DOP1 N-terminal" evidence="8">
    <location>
        <begin position="18"/>
        <end position="345"/>
    </location>
</feature>
<evidence type="ECO:0000256" key="6">
    <source>
        <dbReference type="ARBA" id="ARBA00046326"/>
    </source>
</evidence>
<dbReference type="InterPro" id="IPR007249">
    <property type="entry name" value="DOP1_N"/>
</dbReference>
<dbReference type="RefSeq" id="XP_004177704.1">
    <property type="nucleotide sequence ID" value="XM_004177656.1"/>
</dbReference>
<keyword evidence="2" id="KW-0813">Transport</keyword>
<evidence type="ECO:0000259" key="9">
    <source>
        <dbReference type="Pfam" id="PF24597"/>
    </source>
</evidence>
<protein>
    <submittedName>
        <fullName evidence="11">Uncharacterized protein</fullName>
    </submittedName>
</protein>
<reference evidence="11 12" key="1">
    <citation type="journal article" date="2011" name="Proc. Natl. Acad. Sci. U.S.A.">
        <title>Evolutionary erosion of yeast sex chromosomes by mating-type switching accidents.</title>
        <authorList>
            <person name="Gordon J.L."/>
            <person name="Armisen D."/>
            <person name="Proux-Wera E."/>
            <person name="Oheigeartaigh S.S."/>
            <person name="Byrne K.P."/>
            <person name="Wolfe K.H."/>
        </authorList>
    </citation>
    <scope>NUCLEOTIDE SEQUENCE [LARGE SCALE GENOMIC DNA]</scope>
    <source>
        <strain evidence="12">ATCC 34711 / CBS 6284 / DSM 70876 / NBRC 10599 / NRRL Y-10934 / UCD 77-7</strain>
    </source>
</reference>
<evidence type="ECO:0000259" key="8">
    <source>
        <dbReference type="Pfam" id="PF04118"/>
    </source>
</evidence>
<feature type="compositionally biased region" description="Basic and acidic residues" evidence="7">
    <location>
        <begin position="352"/>
        <end position="362"/>
    </location>
</feature>
<organism evidence="11 12">
    <name type="scientific">Henningerozyma blattae (strain ATCC 34711 / CBS 6284 / DSM 70876 / NBRC 10599 / NRRL Y-10934 / UCD 77-7)</name>
    <name type="common">Yeast</name>
    <name type="synonym">Tetrapisispora blattae</name>
    <dbReference type="NCBI Taxonomy" id="1071380"/>
    <lineage>
        <taxon>Eukaryota</taxon>
        <taxon>Fungi</taxon>
        <taxon>Dikarya</taxon>
        <taxon>Ascomycota</taxon>
        <taxon>Saccharomycotina</taxon>
        <taxon>Saccharomycetes</taxon>
        <taxon>Saccharomycetales</taxon>
        <taxon>Saccharomycetaceae</taxon>
        <taxon>Henningerozyma</taxon>
    </lineage>
</organism>
<feature type="region of interest" description="Disordered" evidence="7">
    <location>
        <begin position="347"/>
        <end position="366"/>
    </location>
</feature>
<dbReference type="InterPro" id="IPR056458">
    <property type="entry name" value="TPR_DOP1_M"/>
</dbReference>
<evidence type="ECO:0000259" key="10">
    <source>
        <dbReference type="Pfam" id="PF24598"/>
    </source>
</evidence>
<proteinExistence type="inferred from homology"/>
<dbReference type="GO" id="GO:0042802">
    <property type="term" value="F:identical protein binding"/>
    <property type="evidence" value="ECO:0007669"/>
    <property type="project" value="EnsemblFungi"/>
</dbReference>
<keyword evidence="3" id="KW-0653">Protein transport</keyword>
<keyword evidence="5" id="KW-0472">Membrane</keyword>
<evidence type="ECO:0000256" key="1">
    <source>
        <dbReference type="ARBA" id="ARBA00004395"/>
    </source>
</evidence>
<evidence type="ECO:0000313" key="11">
    <source>
        <dbReference type="EMBL" id="CCH58185.1"/>
    </source>
</evidence>
<dbReference type="GO" id="GO:0005802">
    <property type="term" value="C:trans-Golgi network"/>
    <property type="evidence" value="ECO:0007669"/>
    <property type="project" value="EnsemblFungi"/>
</dbReference>
<dbReference type="OrthoDB" id="297643at2759"/>
<keyword evidence="12" id="KW-1185">Reference proteome</keyword>
<dbReference type="InParanoid" id="I2GVN3"/>
<dbReference type="GO" id="GO:0005829">
    <property type="term" value="C:cytosol"/>
    <property type="evidence" value="ECO:0007669"/>
    <property type="project" value="GOC"/>
</dbReference>
<dbReference type="GO" id="GO:0005768">
    <property type="term" value="C:endosome"/>
    <property type="evidence" value="ECO:0007669"/>
    <property type="project" value="EnsemblFungi"/>
</dbReference>
<dbReference type="GO" id="GO:0000139">
    <property type="term" value="C:Golgi membrane"/>
    <property type="evidence" value="ECO:0007669"/>
    <property type="project" value="UniProtKB-SubCell"/>
</dbReference>
<dbReference type="GO" id="GO:0042147">
    <property type="term" value="P:retrograde transport, endosome to Golgi"/>
    <property type="evidence" value="ECO:0007669"/>
    <property type="project" value="EnsemblFungi"/>
</dbReference>
<sequence>MSLPLKSLTIDSNSKQLDSKQKKFHSNVQRALEHFDSVTEWADYIASLGKLLKALQSWKPQFNNVKYYVPSPYQVSRRLTSSLSPNLPAGVHQKTLEVYTFIFTKIGQDTLAKECNIWVPGILPLMSYASMSVKSHLIELYDSHLVQLPKETLTLLIRPLLASLLPGIDDESSEFQPLTMNLIDLLKKINNDSLFWQTCFLIMIKNKGRRLGGLVWLTKRFPSLNAVPHLLAELKKKNNEGVPEDISKEEKTFSVLLPESKDLVTPDTTLLIRCLVSSLTEGNDLLIKRGVLDLLLQRLHLDSPILQNISTREDVKLLIMTTLKTTLSKDMSLNRRVWNWLLGSSTSTGRSFSEKERNKTSEDIESNEGTSDFFSMFGLSIVIEGLKELVNSEETVNIAFNICLAVMDRWEIGSAIIPEMFIPLLLGSQRFSENQQILKVAGTFFDAVETNIIWGKVFQWFMSTKDFEFLNFILTRFNISTDEEIIVRHLPMILLALLSISNISDTTIEFKKGASNRYSICQQLLDSIPERAYLPLTHSTLKFSDKTTNNNTLEKIMDYYISVSDPSKIQESEKLIELSLPFSTENLSFLTVKAIHTIVLENLKNSSRVYESCNIFIRILDKIPTMENNKKEIAEDWSTDQLLNGVSEALTSATIEGQAVFGILSLYSNYLAHRIDLISSTKLLRSITVALWPYIVGPHKQLKAVKGMQALIRNIPIVYVEAALAHAFVQESDISKQLKAIELLWSHFDNDSGILAKPLQLILDELFDQNNPHYLYVSKWLLNLKQSKTINRLFDLLVNQLIKFDFWTRDSLVGEDDMDEFTYRIQSLLNVLVTNEGQIIEVFSTELSISPTLSIWNKEDTSTFKNHTLLIILKFLEMKNNNNARSIRSVLLLLDHLLNGTEMNFRVIVISLLQMSSNYVSLGDIDSESMAVSLINIVSKVLRLSHVKGIKLDIFNDNTTHLKYIDYLVTSSATMDTPLILASYVKLLSESVVYFEESIFRMILPLTASMVNCLQKLFEAEKVSGGNYQSIILLFNGLEELLDVAHARLLADQRDGYLATSGSRGSDFLQSVVSNVFSTDNSQLLTKIQGERDVVIQSFKQVIDSCIDVWCWIHSTFGNDSRAVSETESHTSYKLKFRTKSLLEKLFLAEPLEVLEGIIHGHQNETAVVLIRALDGNRPKLTVPYFLYSIVVRYNKSSTIKFNNFTTSAMSGNRNTRFEPTLLNKISGQKILVFLFDYIDTLENASVEDFYNEFIIFIKEVINNYSNYNPVATKILKLFALVSEKVYKTSFAEQKTVNREISENFLKYLPTALSDLQDKTIPQAEKYDDLIYLLSQAQYVSNDSVGSDKYNGILSSIVSQCIIPFIRGKNEEVIPTHVLHMCIELSKTAERVKIWKSLINELFEDDKKFFTLAKLEEWRILFADWCQYPDNKSRILNDLLLLIDSKNNSVTPVLLNFNSWNVSELENKCKNITRIAYLVTICPDDFFILQFQSLINYTCQYLVSKEVVLRSKCWILLRALLLKFSISHFNDYWSSIVYCLQTNLQEFYEALQLQGSIDHTSVFQTCKSLDLILAMNVEDFDATNEWLFIIDTINCLTKTEPYMALSDEICETKPFKGFKPTDNSLHLNEYLPLLSNIHSIKTYSELGSFFKNITINSYNTMFQLKSLDLSKCKTDLLDDMLQE</sequence>
<gene>
    <name evidence="11" type="primary">TBLA0A03870</name>
    <name evidence="11" type="ORF">TBLA_0A03870</name>
</gene>
<dbReference type="GeneID" id="14492818"/>
<dbReference type="GO" id="GO:0006895">
    <property type="term" value="P:Golgi to endosome transport"/>
    <property type="evidence" value="ECO:0007669"/>
    <property type="project" value="EnsemblFungi"/>
</dbReference>
<dbReference type="PANTHER" id="PTHR14042">
    <property type="entry name" value="DOPEY-RELATED"/>
    <property type="match status" value="1"/>
</dbReference>
<dbReference type="FunCoup" id="I2GVN3">
    <property type="interactions" value="139"/>
</dbReference>
<evidence type="ECO:0000313" key="12">
    <source>
        <dbReference type="Proteomes" id="UP000002866"/>
    </source>
</evidence>
<dbReference type="HOGENOM" id="CLU_001197_1_0_1"/>
<dbReference type="GO" id="GO:0000902">
    <property type="term" value="P:cell morphogenesis"/>
    <property type="evidence" value="ECO:0007669"/>
    <property type="project" value="EnsemblFungi"/>
</dbReference>
<dbReference type="InterPro" id="IPR056457">
    <property type="entry name" value="DOP1_C"/>
</dbReference>
<feature type="domain" description="DOP1-like middle TPR" evidence="9">
    <location>
        <begin position="373"/>
        <end position="560"/>
    </location>
</feature>
<comment type="subcellular location">
    <subcellularLocation>
        <location evidence="1">Golgi apparatus membrane</location>
        <topology evidence="1">Peripheral membrane protein</topology>
    </subcellularLocation>
</comment>
<dbReference type="GO" id="GO:0015031">
    <property type="term" value="P:protein transport"/>
    <property type="evidence" value="ECO:0007669"/>
    <property type="project" value="UniProtKB-KW"/>
</dbReference>
<dbReference type="InterPro" id="IPR040314">
    <property type="entry name" value="DOP1"/>
</dbReference>
<dbReference type="Pfam" id="PF04118">
    <property type="entry name" value="Dopey_N"/>
    <property type="match status" value="1"/>
</dbReference>
<dbReference type="STRING" id="1071380.I2GVN3"/>
<evidence type="ECO:0000256" key="2">
    <source>
        <dbReference type="ARBA" id="ARBA00022448"/>
    </source>
</evidence>
<feature type="domain" description="DOP1-like C-terminal" evidence="10">
    <location>
        <begin position="1234"/>
        <end position="1662"/>
    </location>
</feature>
<dbReference type="Pfam" id="PF24598">
    <property type="entry name" value="DOP1_C"/>
    <property type="match status" value="1"/>
</dbReference>
<evidence type="ECO:0000256" key="3">
    <source>
        <dbReference type="ARBA" id="ARBA00022927"/>
    </source>
</evidence>
<dbReference type="eggNOG" id="KOG3613">
    <property type="taxonomic scope" value="Eukaryota"/>
</dbReference>
<dbReference type="GO" id="GO:0000301">
    <property type="term" value="P:retrograde transport, vesicle recycling within Golgi"/>
    <property type="evidence" value="ECO:0007669"/>
    <property type="project" value="EnsemblFungi"/>
</dbReference>
<comment type="similarity">
    <text evidence="6">Belongs to the DOP1 family.</text>
</comment>
<dbReference type="Proteomes" id="UP000002866">
    <property type="component" value="Chromosome 1"/>
</dbReference>
<evidence type="ECO:0000256" key="7">
    <source>
        <dbReference type="SAM" id="MobiDB-lite"/>
    </source>
</evidence>
<evidence type="ECO:0000256" key="4">
    <source>
        <dbReference type="ARBA" id="ARBA00023034"/>
    </source>
</evidence>
<dbReference type="GO" id="GO:0007029">
    <property type="term" value="P:endoplasmic reticulum organization"/>
    <property type="evidence" value="ECO:0007669"/>
    <property type="project" value="EnsemblFungi"/>
</dbReference>
<dbReference type="EMBL" id="HE806316">
    <property type="protein sequence ID" value="CCH58185.1"/>
    <property type="molecule type" value="Genomic_DNA"/>
</dbReference>
<dbReference type="PANTHER" id="PTHR14042:SF24">
    <property type="entry name" value="PROTEIN DOPEY-1 HOMOLOG"/>
    <property type="match status" value="1"/>
</dbReference>
<keyword evidence="4" id="KW-0333">Golgi apparatus</keyword>
<accession>I2GVN3</accession>
<evidence type="ECO:0000256" key="5">
    <source>
        <dbReference type="ARBA" id="ARBA00023136"/>
    </source>
</evidence>
<name>I2GVN3_HENB6</name>
<dbReference type="Pfam" id="PF24597">
    <property type="entry name" value="TPR_DOP1_M"/>
    <property type="match status" value="1"/>
</dbReference>